<evidence type="ECO:0000313" key="3">
    <source>
        <dbReference type="Proteomes" id="UP000663760"/>
    </source>
</evidence>
<accession>A0A7I8KN29</accession>
<feature type="compositionally biased region" description="Acidic residues" evidence="1">
    <location>
        <begin position="42"/>
        <end position="52"/>
    </location>
</feature>
<proteinExistence type="predicted"/>
<feature type="region of interest" description="Disordered" evidence="1">
    <location>
        <begin position="1"/>
        <end position="80"/>
    </location>
</feature>
<name>A0A7I8KN29_SPIIN</name>
<keyword evidence="3" id="KW-1185">Reference proteome</keyword>
<protein>
    <submittedName>
        <fullName evidence="2">Uncharacterized protein</fullName>
    </submittedName>
</protein>
<evidence type="ECO:0000256" key="1">
    <source>
        <dbReference type="SAM" id="MobiDB-lite"/>
    </source>
</evidence>
<reference evidence="2" key="1">
    <citation type="submission" date="2020-02" db="EMBL/GenBank/DDBJ databases">
        <authorList>
            <person name="Scholz U."/>
            <person name="Mascher M."/>
            <person name="Fiebig A."/>
        </authorList>
    </citation>
    <scope>NUCLEOTIDE SEQUENCE</scope>
</reference>
<organism evidence="2 3">
    <name type="scientific">Spirodela intermedia</name>
    <name type="common">Intermediate duckweed</name>
    <dbReference type="NCBI Taxonomy" id="51605"/>
    <lineage>
        <taxon>Eukaryota</taxon>
        <taxon>Viridiplantae</taxon>
        <taxon>Streptophyta</taxon>
        <taxon>Embryophyta</taxon>
        <taxon>Tracheophyta</taxon>
        <taxon>Spermatophyta</taxon>
        <taxon>Magnoliopsida</taxon>
        <taxon>Liliopsida</taxon>
        <taxon>Araceae</taxon>
        <taxon>Lemnoideae</taxon>
        <taxon>Spirodela</taxon>
    </lineage>
</organism>
<gene>
    <name evidence="2" type="ORF">SI8410_06009163</name>
</gene>
<dbReference type="AlphaFoldDB" id="A0A7I8KN29"/>
<dbReference type="Proteomes" id="UP000663760">
    <property type="component" value="Chromosome 6"/>
</dbReference>
<feature type="compositionally biased region" description="Acidic residues" evidence="1">
    <location>
        <begin position="70"/>
        <end position="79"/>
    </location>
</feature>
<sequence>MECSADDGSTPAIAEESGDSEHSPATAAAAATFLSDVAGGKDDDDGDDDGDAESCIVDGGGGFPRRGYESDDDGEEDDRDYTAIGWRPRLAEEEVAGGEDVEVTSEKPIAGTVDRIFWERCLEHGYP</sequence>
<dbReference type="EMBL" id="LR746269">
    <property type="protein sequence ID" value="CAA7398498.1"/>
    <property type="molecule type" value="Genomic_DNA"/>
</dbReference>
<evidence type="ECO:0000313" key="2">
    <source>
        <dbReference type="EMBL" id="CAA7398498.1"/>
    </source>
</evidence>